<dbReference type="OrthoDB" id="10261837at2759"/>
<name>H3AHP3_LATCH</name>
<keyword evidence="1" id="KW-0968">Cytoplasmic vesicle</keyword>
<dbReference type="AlphaFoldDB" id="H3AHP3"/>
<gene>
    <name evidence="4" type="primary">PHETA2</name>
</gene>
<dbReference type="RefSeq" id="XP_006009083.1">
    <property type="nucleotide sequence ID" value="XM_006009021.3"/>
</dbReference>
<keyword evidence="5" id="KW-1185">Reference proteome</keyword>
<feature type="region of interest" description="Disordered" evidence="2">
    <location>
        <begin position="154"/>
        <end position="181"/>
    </location>
</feature>
<accession>H3AHP3</accession>
<protein>
    <recommendedName>
        <fullName evidence="1">Sesquipedalian</fullName>
        <shortName evidence="1">Ses</shortName>
    </recommendedName>
    <alternativeName>
        <fullName evidence="1">PH domain-containing endocytic trafficking adaptor</fullName>
    </alternativeName>
</protein>
<organism evidence="4 5">
    <name type="scientific">Latimeria chalumnae</name>
    <name type="common">Coelacanth</name>
    <dbReference type="NCBI Taxonomy" id="7897"/>
    <lineage>
        <taxon>Eukaryota</taxon>
        <taxon>Metazoa</taxon>
        <taxon>Chordata</taxon>
        <taxon>Craniata</taxon>
        <taxon>Vertebrata</taxon>
        <taxon>Euteleostomi</taxon>
        <taxon>Coelacanthiformes</taxon>
        <taxon>Coelacanthidae</taxon>
        <taxon>Latimeria</taxon>
    </lineage>
</organism>
<dbReference type="PROSITE" id="PS50003">
    <property type="entry name" value="PH_DOMAIN"/>
    <property type="match status" value="1"/>
</dbReference>
<evidence type="ECO:0000256" key="2">
    <source>
        <dbReference type="SAM" id="MobiDB-lite"/>
    </source>
</evidence>
<evidence type="ECO:0000313" key="4">
    <source>
        <dbReference type="Ensembl" id="ENSLACP00000009164.1"/>
    </source>
</evidence>
<dbReference type="EMBL" id="AFYH01202707">
    <property type="status" value="NOT_ANNOTATED_CDS"/>
    <property type="molecule type" value="Genomic_DNA"/>
</dbReference>
<keyword evidence="1" id="KW-0333">Golgi apparatus</keyword>
<dbReference type="PANTHER" id="PTHR22902:SF53">
    <property type="entry name" value="INOSITOL PHOSPHATASE INTERACTING PROTEIN, ISOFORM A"/>
    <property type="match status" value="1"/>
</dbReference>
<dbReference type="InParanoid" id="H3AHP3"/>
<evidence type="ECO:0000313" key="5">
    <source>
        <dbReference type="Proteomes" id="UP000008672"/>
    </source>
</evidence>
<dbReference type="RefSeq" id="XP_006009082.1">
    <property type="nucleotide sequence ID" value="XM_006009020.3"/>
</dbReference>
<keyword evidence="1" id="KW-0967">Endosome</keyword>
<dbReference type="SUPFAM" id="SSF50729">
    <property type="entry name" value="PH domain-like"/>
    <property type="match status" value="1"/>
</dbReference>
<keyword evidence="1" id="KW-0597">Phosphoprotein</keyword>
<proteinExistence type="inferred from homology"/>
<evidence type="ECO:0000256" key="1">
    <source>
        <dbReference type="RuleBase" id="RU369082"/>
    </source>
</evidence>
<dbReference type="InterPro" id="IPR011993">
    <property type="entry name" value="PH-like_dom_sf"/>
</dbReference>
<dbReference type="Ensembl" id="ENSLACT00000009234.1">
    <property type="protein sequence ID" value="ENSLACP00000009164.1"/>
    <property type="gene ID" value="ENSLACG00000008088.1"/>
</dbReference>
<dbReference type="Gene3D" id="2.30.29.30">
    <property type="entry name" value="Pleckstrin-homology domain (PH domain)/Phosphotyrosine-binding domain (PTB)"/>
    <property type="match status" value="1"/>
</dbReference>
<sequence>MKIHERNMVSYATCNSPVDKEGFLWKKGEVNTSYQKRWFVLKGNHLFYFERKGDRDPVGVIVLEDCSIQLCESDEEFAFAVVFAGAGLRTYKLSAEDEPTLESWVKALSTANFGYIKMLVQDLEKQYEEACRSANTSPTTQRYTVLGIPEPSLHQKASSMDNLDKPSNNHTGHGANEVRDVRSYSMNVPKLSAAKLTKRSPKLWNKKAGAQARQNVAGPGPPQQETFKSFFPAEGDELCSQLTEAFASLHEQFGVEIKELQRAWREKKGLLSQPVTGDLIDLG</sequence>
<feature type="domain" description="PH" evidence="3">
    <location>
        <begin position="17"/>
        <end position="113"/>
    </location>
</feature>
<reference evidence="5" key="1">
    <citation type="submission" date="2011-08" db="EMBL/GenBank/DDBJ databases">
        <title>The draft genome of Latimeria chalumnae.</title>
        <authorList>
            <person name="Di Palma F."/>
            <person name="Alfoldi J."/>
            <person name="Johnson J."/>
            <person name="Berlin A."/>
            <person name="Gnerre S."/>
            <person name="Jaffe D."/>
            <person name="MacCallum I."/>
            <person name="Young S."/>
            <person name="Walker B.J."/>
            <person name="Lander E."/>
            <person name="Lindblad-Toh K."/>
        </authorList>
    </citation>
    <scope>NUCLEOTIDE SEQUENCE [LARGE SCALE GENOMIC DNA]</scope>
    <source>
        <strain evidence="5">Wild caught</strain>
    </source>
</reference>
<comment type="function">
    <text evidence="1">Plays a role in endocytic trafficking. Required for receptor recycling from endosomes, both to the trans-Golgi network and the plasma membrane.</text>
</comment>
<dbReference type="Pfam" id="PF00169">
    <property type="entry name" value="PH"/>
    <property type="match status" value="1"/>
</dbReference>
<reference evidence="4" key="3">
    <citation type="submission" date="2025-09" db="UniProtKB">
        <authorList>
            <consortium name="Ensembl"/>
        </authorList>
    </citation>
    <scope>IDENTIFICATION</scope>
</reference>
<comment type="subcellular location">
    <subcellularLocation>
        <location evidence="1">Early endosome</location>
    </subcellularLocation>
    <subcellularLocation>
        <location evidence="1">Recycling endosome</location>
    </subcellularLocation>
    <subcellularLocation>
        <location evidence="1">Golgi apparatus</location>
        <location evidence="1">trans-Golgi network</location>
    </subcellularLocation>
    <subcellularLocation>
        <location evidence="1">Cytoplasmic vesicle</location>
        <location evidence="1">Clathrin-coated vesicle</location>
    </subcellularLocation>
</comment>
<dbReference type="HOGENOM" id="CLU_060423_0_0_1"/>
<dbReference type="GO" id="GO:0005769">
    <property type="term" value="C:early endosome"/>
    <property type="evidence" value="ECO:0007669"/>
    <property type="project" value="UniProtKB-SubCell"/>
</dbReference>
<dbReference type="GO" id="GO:0005802">
    <property type="term" value="C:trans-Golgi network"/>
    <property type="evidence" value="ECO:0007669"/>
    <property type="project" value="UniProtKB-UniRule"/>
</dbReference>
<evidence type="ECO:0000259" key="3">
    <source>
        <dbReference type="PROSITE" id="PS50003"/>
    </source>
</evidence>
<dbReference type="GO" id="GO:0055037">
    <property type="term" value="C:recycling endosome"/>
    <property type="evidence" value="ECO:0007669"/>
    <property type="project" value="UniProtKB-SubCell"/>
</dbReference>
<dbReference type="STRING" id="7897.ENSLACP00000009164"/>
<dbReference type="Proteomes" id="UP000008672">
    <property type="component" value="Unassembled WGS sequence"/>
</dbReference>
<dbReference type="PANTHER" id="PTHR22902">
    <property type="entry name" value="SESQUIPEDALIAN"/>
    <property type="match status" value="1"/>
</dbReference>
<dbReference type="InterPro" id="IPR001849">
    <property type="entry name" value="PH_domain"/>
</dbReference>
<reference evidence="4" key="2">
    <citation type="submission" date="2025-08" db="UniProtKB">
        <authorList>
            <consortium name="Ensembl"/>
        </authorList>
    </citation>
    <scope>IDENTIFICATION</scope>
</reference>
<dbReference type="GO" id="GO:0042147">
    <property type="term" value="P:retrograde transport, endosome to Golgi"/>
    <property type="evidence" value="ECO:0007669"/>
    <property type="project" value="UniProtKB-UniRule"/>
</dbReference>
<feature type="compositionally biased region" description="Polar residues" evidence="2">
    <location>
        <begin position="155"/>
        <end position="171"/>
    </location>
</feature>
<comment type="similarity">
    <text evidence="1">Belongs to the sesquipedalian family.</text>
</comment>
<dbReference type="CTD" id="150368"/>
<dbReference type="GO" id="GO:0005829">
    <property type="term" value="C:cytosol"/>
    <property type="evidence" value="ECO:0007669"/>
    <property type="project" value="GOC"/>
</dbReference>
<dbReference type="GeneTree" id="ENSGT00940000164923"/>
<dbReference type="GO" id="GO:0030136">
    <property type="term" value="C:clathrin-coated vesicle"/>
    <property type="evidence" value="ECO:0007669"/>
    <property type="project" value="UniProtKB-SubCell"/>
</dbReference>
<dbReference type="eggNOG" id="ENOG502S07U">
    <property type="taxonomic scope" value="Eukaryota"/>
</dbReference>
<dbReference type="InterPro" id="IPR045188">
    <property type="entry name" value="Boi1/Boi2-like"/>
</dbReference>
<dbReference type="GO" id="GO:0007032">
    <property type="term" value="P:endosome organization"/>
    <property type="evidence" value="ECO:0007669"/>
    <property type="project" value="UniProtKB-UniRule"/>
</dbReference>
<dbReference type="GeneID" id="102357473"/>
<dbReference type="Bgee" id="ENSLACG00000008088">
    <property type="expression patterns" value="Expressed in pectoral fin and 2 other cell types or tissues"/>
</dbReference>
<dbReference type="GO" id="GO:0001881">
    <property type="term" value="P:receptor recycling"/>
    <property type="evidence" value="ECO:0007669"/>
    <property type="project" value="UniProtKB-UniRule"/>
</dbReference>
<dbReference type="SMART" id="SM00233">
    <property type="entry name" value="PH"/>
    <property type="match status" value="1"/>
</dbReference>
<dbReference type="KEGG" id="lcm:102357473"/>
<dbReference type="CDD" id="cd13288">
    <property type="entry name" value="PH_Ses"/>
    <property type="match status" value="1"/>
</dbReference>